<protein>
    <submittedName>
        <fullName evidence="2">tRNA threonylcarbamoyladenosine dehydratase</fullName>
    </submittedName>
</protein>
<dbReference type="InterPro" id="IPR000594">
    <property type="entry name" value="ThiF_NAD_FAD-bd"/>
</dbReference>
<sequence length="242" mass="25865">MDATTAHDSDPWLDRTSLLWGEGRMERLAASRVLVVGTGGVGAWAAEMICRAGVGSIVLIDPDEVAPTNINRQLPALHSTIGRPKAQVLAERFRDINPAVMVEARVQFIDGTITGALLDEGYDFVVDAIDTVAPKCDLIAAALSRGTGIVSSMGAGAKSDPAQIRLADLWQTTNCGLAKAVRHGLKARGIRAKLPVVFSTEPADRHAIIDVNERNKRSTAGTVSYMPAIFGCYMASYVLKHL</sequence>
<dbReference type="EMBL" id="DWUP01000093">
    <property type="protein sequence ID" value="HJD52975.1"/>
    <property type="molecule type" value="Genomic_DNA"/>
</dbReference>
<feature type="domain" description="THIF-type NAD/FAD binding fold" evidence="1">
    <location>
        <begin position="18"/>
        <end position="241"/>
    </location>
</feature>
<dbReference type="InterPro" id="IPR035985">
    <property type="entry name" value="Ubiquitin-activating_enz"/>
</dbReference>
<organism evidence="2 3">
    <name type="scientific">Candidatus Avibacteroides avistercoris</name>
    <dbReference type="NCBI Taxonomy" id="2840690"/>
    <lineage>
        <taxon>Bacteria</taxon>
        <taxon>Pseudomonadati</taxon>
        <taxon>Bacteroidota</taxon>
        <taxon>Bacteroidia</taxon>
        <taxon>Bacteroidales</taxon>
        <taxon>Bacteroidaceae</taxon>
        <taxon>Bacteroidaceae incertae sedis</taxon>
        <taxon>Candidatus Avibacteroides</taxon>
    </lineage>
</organism>
<evidence type="ECO:0000313" key="2">
    <source>
        <dbReference type="EMBL" id="HJD52975.1"/>
    </source>
</evidence>
<dbReference type="GO" id="GO:0061504">
    <property type="term" value="P:cyclic threonylcarbamoyladenosine biosynthetic process"/>
    <property type="evidence" value="ECO:0007669"/>
    <property type="project" value="TreeGrafter"/>
</dbReference>
<accession>A0A9D2UI78</accession>
<gene>
    <name evidence="2" type="ORF">IAA93_04535</name>
</gene>
<dbReference type="AlphaFoldDB" id="A0A9D2UI78"/>
<dbReference type="PANTHER" id="PTHR43267">
    <property type="entry name" value="TRNA THREONYLCARBAMOYLADENOSINE DEHYDRATASE"/>
    <property type="match status" value="1"/>
</dbReference>
<comment type="caution">
    <text evidence="2">The sequence shown here is derived from an EMBL/GenBank/DDBJ whole genome shotgun (WGS) entry which is preliminary data.</text>
</comment>
<dbReference type="CDD" id="cd00755">
    <property type="entry name" value="YgdL_like"/>
    <property type="match status" value="1"/>
</dbReference>
<dbReference type="GO" id="GO:0061503">
    <property type="term" value="F:tRNA threonylcarbamoyladenosine dehydratase"/>
    <property type="evidence" value="ECO:0007669"/>
    <property type="project" value="TreeGrafter"/>
</dbReference>
<evidence type="ECO:0000259" key="1">
    <source>
        <dbReference type="Pfam" id="PF00899"/>
    </source>
</evidence>
<dbReference type="PANTHER" id="PTHR43267:SF1">
    <property type="entry name" value="TRNA THREONYLCARBAMOYLADENOSINE DEHYDRATASE"/>
    <property type="match status" value="1"/>
</dbReference>
<proteinExistence type="predicted"/>
<evidence type="ECO:0000313" key="3">
    <source>
        <dbReference type="Proteomes" id="UP000787625"/>
    </source>
</evidence>
<name>A0A9D2UI78_9BACT</name>
<dbReference type="GO" id="GO:0008641">
    <property type="term" value="F:ubiquitin-like modifier activating enzyme activity"/>
    <property type="evidence" value="ECO:0007669"/>
    <property type="project" value="InterPro"/>
</dbReference>
<dbReference type="Gene3D" id="3.40.50.720">
    <property type="entry name" value="NAD(P)-binding Rossmann-like Domain"/>
    <property type="match status" value="1"/>
</dbReference>
<reference evidence="2" key="1">
    <citation type="journal article" date="2021" name="PeerJ">
        <title>Extensive microbial diversity within the chicken gut microbiome revealed by metagenomics and culture.</title>
        <authorList>
            <person name="Gilroy R."/>
            <person name="Ravi A."/>
            <person name="Getino M."/>
            <person name="Pursley I."/>
            <person name="Horton D.L."/>
            <person name="Alikhan N.F."/>
            <person name="Baker D."/>
            <person name="Gharbi K."/>
            <person name="Hall N."/>
            <person name="Watson M."/>
            <person name="Adriaenssens E.M."/>
            <person name="Foster-Nyarko E."/>
            <person name="Jarju S."/>
            <person name="Secka A."/>
            <person name="Antonio M."/>
            <person name="Oren A."/>
            <person name="Chaudhuri R.R."/>
            <person name="La Ragione R."/>
            <person name="Hildebrand F."/>
            <person name="Pallen M.J."/>
        </authorList>
    </citation>
    <scope>NUCLEOTIDE SEQUENCE</scope>
    <source>
        <strain evidence="2">MalCec1-1739</strain>
    </source>
</reference>
<dbReference type="InterPro" id="IPR045886">
    <property type="entry name" value="ThiF/MoeB/HesA"/>
</dbReference>
<dbReference type="Pfam" id="PF00899">
    <property type="entry name" value="ThiF"/>
    <property type="match status" value="1"/>
</dbReference>
<dbReference type="SUPFAM" id="SSF69572">
    <property type="entry name" value="Activating enzymes of the ubiquitin-like proteins"/>
    <property type="match status" value="1"/>
</dbReference>
<reference evidence="2" key="2">
    <citation type="submission" date="2021-04" db="EMBL/GenBank/DDBJ databases">
        <authorList>
            <person name="Gilroy R."/>
        </authorList>
    </citation>
    <scope>NUCLEOTIDE SEQUENCE</scope>
    <source>
        <strain evidence="2">MalCec1-1739</strain>
    </source>
</reference>
<dbReference type="Proteomes" id="UP000787625">
    <property type="component" value="Unassembled WGS sequence"/>
</dbReference>